<dbReference type="PANTHER" id="PTHR12298:SF4">
    <property type="entry name" value="PROGRAMMED CELL DEATH PROTEIN 2"/>
    <property type="match status" value="1"/>
</dbReference>
<feature type="non-terminal residue" evidence="2">
    <location>
        <position position="273"/>
    </location>
</feature>
<name>A0AAD3HIN6_9CHLO</name>
<feature type="compositionally biased region" description="Low complexity" evidence="1">
    <location>
        <begin position="194"/>
        <end position="252"/>
    </location>
</feature>
<organism evidence="2 3">
    <name type="scientific">Astrephomene gubernaculifera</name>
    <dbReference type="NCBI Taxonomy" id="47775"/>
    <lineage>
        <taxon>Eukaryota</taxon>
        <taxon>Viridiplantae</taxon>
        <taxon>Chlorophyta</taxon>
        <taxon>core chlorophytes</taxon>
        <taxon>Chlorophyceae</taxon>
        <taxon>CS clade</taxon>
        <taxon>Chlamydomonadales</taxon>
        <taxon>Astrephomenaceae</taxon>
        <taxon>Astrephomene</taxon>
    </lineage>
</organism>
<feature type="compositionally biased region" description="Basic and acidic residues" evidence="1">
    <location>
        <begin position="147"/>
        <end position="166"/>
    </location>
</feature>
<dbReference type="PANTHER" id="PTHR12298">
    <property type="entry name" value="PCDC2 PROGRAMMED CELL DEATH PROTEIN 2 -RELATED"/>
    <property type="match status" value="1"/>
</dbReference>
<feature type="compositionally biased region" description="Acidic residues" evidence="1">
    <location>
        <begin position="14"/>
        <end position="23"/>
    </location>
</feature>
<proteinExistence type="predicted"/>
<dbReference type="Proteomes" id="UP001054857">
    <property type="component" value="Unassembled WGS sequence"/>
</dbReference>
<reference evidence="2 3" key="1">
    <citation type="journal article" date="2021" name="Sci. Rep.">
        <title>Genome sequencing of the multicellular alga Astrephomene provides insights into convergent evolution of germ-soma differentiation.</title>
        <authorList>
            <person name="Yamashita S."/>
            <person name="Yamamoto K."/>
            <person name="Matsuzaki R."/>
            <person name="Suzuki S."/>
            <person name="Yamaguchi H."/>
            <person name="Hirooka S."/>
            <person name="Minakuchi Y."/>
            <person name="Miyagishima S."/>
            <person name="Kawachi M."/>
            <person name="Toyoda A."/>
            <person name="Nozaki H."/>
        </authorList>
    </citation>
    <scope>NUCLEOTIDE SEQUENCE [LARGE SCALE GENOMIC DNA]</scope>
    <source>
        <strain evidence="2 3">NIES-4017</strain>
    </source>
</reference>
<sequence>MPSVDVIQPANPPPEEEEEEPEELSWNLGFVEEPEKPHLLLRHRFPSKVGGRPAWLDPVHLPPREMLTCGASGRPLDFLLQVYAPVDANPVDAFHRTLFLFISPEGSRLTQPGAVRLLRCQLPRNNPFYPPEPARERDKYPPLLKPSELEASRERDPFWRSVDAERPAASPSPASAGPSASSPASKRKGGRGGAAAAAAAAARAAAAAADTASAAGGLQGGATSSASAAGGPGAAAAAAAAPLPRVGVRGPGGLYPEYELVVEAEAEFEEEEE</sequence>
<feature type="region of interest" description="Disordered" evidence="1">
    <location>
        <begin position="125"/>
        <end position="252"/>
    </location>
</feature>
<feature type="compositionally biased region" description="Low complexity" evidence="1">
    <location>
        <begin position="167"/>
        <end position="184"/>
    </location>
</feature>
<comment type="caution">
    <text evidence="2">The sequence shown here is derived from an EMBL/GenBank/DDBJ whole genome shotgun (WGS) entry which is preliminary data.</text>
</comment>
<evidence type="ECO:0000256" key="1">
    <source>
        <dbReference type="SAM" id="MobiDB-lite"/>
    </source>
</evidence>
<evidence type="ECO:0000313" key="3">
    <source>
        <dbReference type="Proteomes" id="UP001054857"/>
    </source>
</evidence>
<gene>
    <name evidence="2" type="ORF">Agub_g2803</name>
</gene>
<dbReference type="EMBL" id="BMAR01000002">
    <property type="protein sequence ID" value="GFR41991.1"/>
    <property type="molecule type" value="Genomic_DNA"/>
</dbReference>
<evidence type="ECO:0000313" key="2">
    <source>
        <dbReference type="EMBL" id="GFR41991.1"/>
    </source>
</evidence>
<accession>A0AAD3HIN6</accession>
<dbReference type="AlphaFoldDB" id="A0AAD3HIN6"/>
<feature type="region of interest" description="Disordered" evidence="1">
    <location>
        <begin position="1"/>
        <end position="25"/>
    </location>
</feature>
<protein>
    <submittedName>
        <fullName evidence="2">Uncharacterized protein</fullName>
    </submittedName>
</protein>
<keyword evidence="3" id="KW-1185">Reference proteome</keyword>